<feature type="transmembrane region" description="Helical" evidence="12">
    <location>
        <begin position="191"/>
        <end position="209"/>
    </location>
</feature>
<evidence type="ECO:0000256" key="1">
    <source>
        <dbReference type="ARBA" id="ARBA00004477"/>
    </source>
</evidence>
<evidence type="ECO:0000256" key="10">
    <source>
        <dbReference type="ARBA" id="ARBA00023136"/>
    </source>
</evidence>
<dbReference type="Proteomes" id="UP000243797">
    <property type="component" value="Unassembled WGS sequence"/>
</dbReference>
<comment type="function">
    <text evidence="11">Mannosyltransferase involved in glycosylphosphatidylinositol-anchor biosynthesis. Transfers the third mannose to Man2-GlcN-acyl-PI during GPI precursor assembly.</text>
</comment>
<dbReference type="PANTHER" id="PTHR22760:SF4">
    <property type="entry name" value="GPI MANNOSYLTRANSFERASE 3"/>
    <property type="match status" value="1"/>
</dbReference>
<evidence type="ECO:0000256" key="11">
    <source>
        <dbReference type="ARBA" id="ARBA00024708"/>
    </source>
</evidence>
<evidence type="ECO:0000256" key="9">
    <source>
        <dbReference type="ARBA" id="ARBA00022989"/>
    </source>
</evidence>
<feature type="transmembrane region" description="Helical" evidence="12">
    <location>
        <begin position="75"/>
        <end position="93"/>
    </location>
</feature>
<evidence type="ECO:0000256" key="2">
    <source>
        <dbReference type="ARBA" id="ARBA00004687"/>
    </source>
</evidence>
<keyword evidence="8 12" id="KW-0256">Endoplasmic reticulum</keyword>
<proteinExistence type="inferred from homology"/>
<keyword evidence="6" id="KW-0808">Transferase</keyword>
<evidence type="ECO:0000256" key="12">
    <source>
        <dbReference type="RuleBase" id="RU363075"/>
    </source>
</evidence>
<keyword evidence="4" id="KW-0337">GPI-anchor biosynthesis</keyword>
<reference evidence="14 15" key="1">
    <citation type="submission" date="2017-06" db="EMBL/GenBank/DDBJ databases">
        <title>Draft genome sequence of a variant of Elsinoe murrayae.</title>
        <authorList>
            <person name="Cheng Q."/>
        </authorList>
    </citation>
    <scope>NUCLEOTIDE SEQUENCE [LARGE SCALE GENOMIC DNA]</scope>
    <source>
        <strain evidence="14 15">CQ-2017a</strain>
    </source>
</reference>
<gene>
    <name evidence="14" type="ORF">CAC42_6527</name>
</gene>
<dbReference type="EMBL" id="NKHZ01000088">
    <property type="protein sequence ID" value="PNS14014.1"/>
    <property type="molecule type" value="Genomic_DNA"/>
</dbReference>
<keyword evidence="15" id="KW-1185">Reference proteome</keyword>
<sequence>MPHGNPRIPPPSGWKVFLFFLSLRILNASTTRTFFQPDEYFQSLEPALKIALPHGSGAWITWEWRESLRSSLHPYIFAGWYQILALVALVLRLDSHNAAELHVVGPKILQALFAALTDLYTWRLVIKHQGARHDSTNATSTSTIFMLALSPWQWFCSTRTLMNSLECTLTVAALYCWPWEMFSGIGSTVKIPYRGRLLIALLLAAVATILRVPNVILWMVIGGCCVAYRLWLWQRAISAVSQVLCIALLTGTCVLTASVAADFQFYGRAVFPPYRFLQFNVVESLAVFYGHNRRDYYFTEGLPILLTTYLPFALYGIYDSLCSAARFLRHKNTTLATRTAALREITLVLVIITTVLILSSIPHKEVRFLYPLLPILHIFAIPSFTAFFAPFPFPRQAYRKVLLVLVSGFNISLALYASQVHQRGVIDVLHYLRHSHEQLHPHVHLPALSVTHIPFFAQSGEGQRQEDVTTAGFLMPCHSTPWRSHLVYPGIKAWALTCEPPLNKTMEERRVYLDEADDFYARPTWWLGEKMADPPVAGAGTGETDVDRARQRVRALAEAWKRDTGEAGGAWEDGRTGRGRREWPMFLVFFEQLQPVMETYMAGKGGYRECWRGFNSHFHDDWRRKGDVIVWCRREVDVLLREGR</sequence>
<comment type="pathway">
    <text evidence="2">Glycolipid biosynthesis; glycosylphosphatidylinositol-anchor biosynthesis.</text>
</comment>
<dbReference type="GO" id="GO:0000026">
    <property type="term" value="F:alpha-1,2-mannosyltransferase activity"/>
    <property type="evidence" value="ECO:0007669"/>
    <property type="project" value="TreeGrafter"/>
</dbReference>
<dbReference type="GO" id="GO:0005789">
    <property type="term" value="C:endoplasmic reticulum membrane"/>
    <property type="evidence" value="ECO:0007669"/>
    <property type="project" value="UniProtKB-SubCell"/>
</dbReference>
<dbReference type="OrthoDB" id="416834at2759"/>
<feature type="signal peptide" evidence="13">
    <location>
        <begin position="1"/>
        <end position="28"/>
    </location>
</feature>
<dbReference type="EC" id="2.4.1.-" evidence="12"/>
<feature type="transmembrane region" description="Helical" evidence="12">
    <location>
        <begin position="340"/>
        <end position="362"/>
    </location>
</feature>
<keyword evidence="7 12" id="KW-0812">Transmembrane</keyword>
<evidence type="ECO:0000256" key="3">
    <source>
        <dbReference type="ARBA" id="ARBA00006065"/>
    </source>
</evidence>
<feature type="transmembrane region" description="Helical" evidence="12">
    <location>
        <begin position="401"/>
        <end position="418"/>
    </location>
</feature>
<feature type="transmembrane region" description="Helical" evidence="12">
    <location>
        <begin position="304"/>
        <end position="328"/>
    </location>
</feature>
<dbReference type="Pfam" id="PF03901">
    <property type="entry name" value="Glyco_transf_22"/>
    <property type="match status" value="1"/>
</dbReference>
<dbReference type="AlphaFoldDB" id="A0A2K1QFR8"/>
<comment type="subcellular location">
    <subcellularLocation>
        <location evidence="1 12">Endoplasmic reticulum membrane</location>
        <topology evidence="1 12">Multi-pass membrane protein</topology>
    </subcellularLocation>
</comment>
<evidence type="ECO:0000256" key="6">
    <source>
        <dbReference type="ARBA" id="ARBA00022679"/>
    </source>
</evidence>
<evidence type="ECO:0000256" key="8">
    <source>
        <dbReference type="ARBA" id="ARBA00022824"/>
    </source>
</evidence>
<name>A0A2K1QFR8_9PEZI</name>
<dbReference type="GO" id="GO:0006506">
    <property type="term" value="P:GPI anchor biosynthetic process"/>
    <property type="evidence" value="ECO:0007669"/>
    <property type="project" value="UniProtKB-UniPathway"/>
</dbReference>
<keyword evidence="9 12" id="KW-1133">Transmembrane helix</keyword>
<dbReference type="InParanoid" id="A0A2K1QFR8"/>
<feature type="transmembrane region" description="Helical" evidence="12">
    <location>
        <begin position="108"/>
        <end position="126"/>
    </location>
</feature>
<dbReference type="FunCoup" id="A0A2K1QFR8">
    <property type="interactions" value="834"/>
</dbReference>
<evidence type="ECO:0000313" key="15">
    <source>
        <dbReference type="Proteomes" id="UP000243797"/>
    </source>
</evidence>
<dbReference type="STRING" id="2082308.A0A2K1QFR8"/>
<evidence type="ECO:0000256" key="13">
    <source>
        <dbReference type="SAM" id="SignalP"/>
    </source>
</evidence>
<feature type="chain" id="PRO_5014335258" description="Mannosyltransferase" evidence="13">
    <location>
        <begin position="29"/>
        <end position="644"/>
    </location>
</feature>
<evidence type="ECO:0000313" key="14">
    <source>
        <dbReference type="EMBL" id="PNS14014.1"/>
    </source>
</evidence>
<dbReference type="UniPathway" id="UPA00196"/>
<accession>A0A2K1QFR8</accession>
<feature type="transmembrane region" description="Helical" evidence="12">
    <location>
        <begin position="215"/>
        <end position="232"/>
    </location>
</feature>
<evidence type="ECO:0000256" key="5">
    <source>
        <dbReference type="ARBA" id="ARBA00022676"/>
    </source>
</evidence>
<dbReference type="InterPro" id="IPR005599">
    <property type="entry name" value="GPI_mannosylTrfase"/>
</dbReference>
<comment type="caution">
    <text evidence="14">The sequence shown here is derived from an EMBL/GenBank/DDBJ whole genome shotgun (WGS) entry which is preliminary data.</text>
</comment>
<comment type="similarity">
    <text evidence="3">Belongs to the glycosyltransferase 22 family. PIGB subfamily.</text>
</comment>
<keyword evidence="5 12" id="KW-0328">Glycosyltransferase</keyword>
<evidence type="ECO:0000256" key="7">
    <source>
        <dbReference type="ARBA" id="ARBA00022692"/>
    </source>
</evidence>
<feature type="transmembrane region" description="Helical" evidence="12">
    <location>
        <begin position="368"/>
        <end position="389"/>
    </location>
</feature>
<feature type="transmembrane region" description="Helical" evidence="12">
    <location>
        <begin position="244"/>
        <end position="266"/>
    </location>
</feature>
<evidence type="ECO:0000256" key="4">
    <source>
        <dbReference type="ARBA" id="ARBA00022502"/>
    </source>
</evidence>
<protein>
    <recommendedName>
        <fullName evidence="12">Mannosyltransferase</fullName>
        <ecNumber evidence="12">2.4.1.-</ecNumber>
    </recommendedName>
</protein>
<keyword evidence="13" id="KW-0732">Signal</keyword>
<organism evidence="14 15">
    <name type="scientific">Sphaceloma murrayae</name>
    <dbReference type="NCBI Taxonomy" id="2082308"/>
    <lineage>
        <taxon>Eukaryota</taxon>
        <taxon>Fungi</taxon>
        <taxon>Dikarya</taxon>
        <taxon>Ascomycota</taxon>
        <taxon>Pezizomycotina</taxon>
        <taxon>Dothideomycetes</taxon>
        <taxon>Dothideomycetidae</taxon>
        <taxon>Myriangiales</taxon>
        <taxon>Elsinoaceae</taxon>
        <taxon>Sphaceloma</taxon>
    </lineage>
</organism>
<keyword evidence="10 12" id="KW-0472">Membrane</keyword>
<dbReference type="PANTHER" id="PTHR22760">
    <property type="entry name" value="GLYCOSYLTRANSFERASE"/>
    <property type="match status" value="1"/>
</dbReference>